<feature type="transmembrane region" description="Helical" evidence="1">
    <location>
        <begin position="115"/>
        <end position="137"/>
    </location>
</feature>
<feature type="transmembrane region" description="Helical" evidence="1">
    <location>
        <begin position="55"/>
        <end position="74"/>
    </location>
</feature>
<dbReference type="EMBL" id="JAAVJD010000173">
    <property type="protein sequence ID" value="NJQ07578.1"/>
    <property type="molecule type" value="Genomic_DNA"/>
</dbReference>
<organism evidence="2 3">
    <name type="scientific">Streptomyces lonarensis</name>
    <dbReference type="NCBI Taxonomy" id="700599"/>
    <lineage>
        <taxon>Bacteria</taxon>
        <taxon>Bacillati</taxon>
        <taxon>Actinomycetota</taxon>
        <taxon>Actinomycetes</taxon>
        <taxon>Kitasatosporales</taxon>
        <taxon>Streptomycetaceae</taxon>
        <taxon>Streptomyces</taxon>
    </lineage>
</organism>
<protein>
    <recommendedName>
        <fullName evidence="4">Integral membrane protein</fullName>
    </recommendedName>
</protein>
<feature type="transmembrane region" description="Helical" evidence="1">
    <location>
        <begin position="25"/>
        <end position="43"/>
    </location>
</feature>
<dbReference type="Proteomes" id="UP000578686">
    <property type="component" value="Unassembled WGS sequence"/>
</dbReference>
<keyword evidence="1" id="KW-0472">Membrane</keyword>
<evidence type="ECO:0008006" key="4">
    <source>
        <dbReference type="Google" id="ProtNLM"/>
    </source>
</evidence>
<keyword evidence="3" id="KW-1185">Reference proteome</keyword>
<evidence type="ECO:0000313" key="3">
    <source>
        <dbReference type="Proteomes" id="UP000578686"/>
    </source>
</evidence>
<evidence type="ECO:0000256" key="1">
    <source>
        <dbReference type="SAM" id="Phobius"/>
    </source>
</evidence>
<reference evidence="2 3" key="1">
    <citation type="submission" date="2020-03" db="EMBL/GenBank/DDBJ databases">
        <title>Draft genome of Streptomyces sp. ventii, isolated from the Axial Seamount in the Pacific Ocean, and resequencing of the two type strains Streptomyces lonarensis strain NCL 716 and Streptomyces bohaiensis strain 11A07.</title>
        <authorList>
            <person name="Loughran R.M."/>
            <person name="Pfannmuller K.M."/>
            <person name="Wasson B.J."/>
            <person name="Deadmond M.C."/>
            <person name="Paddock B.E."/>
            <person name="Koyack M.J."/>
            <person name="Gallegos D.A."/>
            <person name="Mitchell E.A."/>
            <person name="Ushijima B."/>
            <person name="Saw J.H."/>
            <person name="Mcphail K.L."/>
            <person name="Videau P."/>
        </authorList>
    </citation>
    <scope>NUCLEOTIDE SEQUENCE [LARGE SCALE GENOMIC DNA]</scope>
    <source>
        <strain evidence="2 3">NCL716</strain>
    </source>
</reference>
<accession>A0A7X6D3N0</accession>
<gene>
    <name evidence="2" type="ORF">HCN56_18815</name>
</gene>
<comment type="caution">
    <text evidence="2">The sequence shown here is derived from an EMBL/GenBank/DDBJ whole genome shotgun (WGS) entry which is preliminary data.</text>
</comment>
<keyword evidence="1" id="KW-1133">Transmembrane helix</keyword>
<name>A0A7X6D3N0_9ACTN</name>
<keyword evidence="1" id="KW-0812">Transmembrane</keyword>
<proteinExistence type="predicted"/>
<sequence length="149" mass="15590">MSATDGGAGGRPADRHGLRSGPGRLLVTLYAIFTVGAASRSLYQLSTRFDEAPLAYLLSAGAALVYALITVVLVRGGERARRLGLAACAVELAGVLVVGTWTVLDPSAFPDSTVWSTYGMGYLFLPLVLPVVGLFWLRAGGARPAVPRD</sequence>
<evidence type="ECO:0000313" key="2">
    <source>
        <dbReference type="EMBL" id="NJQ07578.1"/>
    </source>
</evidence>
<feature type="transmembrane region" description="Helical" evidence="1">
    <location>
        <begin position="83"/>
        <end position="103"/>
    </location>
</feature>
<dbReference type="AlphaFoldDB" id="A0A7X6D3N0"/>